<comment type="caution">
    <text evidence="1">The sequence shown here is derived from an EMBL/GenBank/DDBJ whole genome shotgun (WGS) entry which is preliminary data.</text>
</comment>
<name>A0ACC3CCC4_PYRYE</name>
<evidence type="ECO:0000313" key="1">
    <source>
        <dbReference type="EMBL" id="KAK1867620.1"/>
    </source>
</evidence>
<sequence length="189" mass="18313">MPLPLYLSTAAIAVADAALMTATLLTPVGSRAAGATASAAGTAGRAALPPHPSSPDSSTAAISAPTSPTSPSSLDTSGDVRNGRLSAAALERALPPRRGLSPADTTVLFFLVRRDRGSGGVVGVGVSGVSVGELPVGGGVEVDVVLMVLGVPGGCGGKAGGEATLDGVRAVEGRGRGWDAPPVKVVVAT</sequence>
<gene>
    <name evidence="1" type="ORF">I4F81_010125</name>
</gene>
<proteinExistence type="predicted"/>
<evidence type="ECO:0000313" key="2">
    <source>
        <dbReference type="Proteomes" id="UP000798662"/>
    </source>
</evidence>
<reference evidence="1" key="1">
    <citation type="submission" date="2019-11" db="EMBL/GenBank/DDBJ databases">
        <title>Nori genome reveals adaptations in red seaweeds to the harsh intertidal environment.</title>
        <authorList>
            <person name="Wang D."/>
            <person name="Mao Y."/>
        </authorList>
    </citation>
    <scope>NUCLEOTIDE SEQUENCE</scope>
    <source>
        <tissue evidence="1">Gametophyte</tissue>
    </source>
</reference>
<accession>A0ACC3CCC4</accession>
<protein>
    <submittedName>
        <fullName evidence="1">Uncharacterized protein</fullName>
    </submittedName>
</protein>
<keyword evidence="2" id="KW-1185">Reference proteome</keyword>
<dbReference type="Proteomes" id="UP000798662">
    <property type="component" value="Chromosome 3"/>
</dbReference>
<organism evidence="1 2">
    <name type="scientific">Pyropia yezoensis</name>
    <name type="common">Susabi-nori</name>
    <name type="synonym">Porphyra yezoensis</name>
    <dbReference type="NCBI Taxonomy" id="2788"/>
    <lineage>
        <taxon>Eukaryota</taxon>
        <taxon>Rhodophyta</taxon>
        <taxon>Bangiophyceae</taxon>
        <taxon>Bangiales</taxon>
        <taxon>Bangiaceae</taxon>
        <taxon>Pyropia</taxon>
    </lineage>
</organism>
<dbReference type="EMBL" id="CM020620">
    <property type="protein sequence ID" value="KAK1867620.1"/>
    <property type="molecule type" value="Genomic_DNA"/>
</dbReference>